<reference evidence="1 2" key="1">
    <citation type="submission" date="2020-08" db="EMBL/GenBank/DDBJ databases">
        <title>Novel species isolated from subtropical streams in China.</title>
        <authorList>
            <person name="Lu H."/>
        </authorList>
    </citation>
    <scope>NUCLEOTIDE SEQUENCE [LARGE SCALE GENOMIC DNA]</scope>
    <source>
        <strain evidence="1 2">LX15W</strain>
    </source>
</reference>
<comment type="caution">
    <text evidence="1">The sequence shown here is derived from an EMBL/GenBank/DDBJ whole genome shotgun (WGS) entry which is preliminary data.</text>
</comment>
<evidence type="ECO:0000313" key="1">
    <source>
        <dbReference type="EMBL" id="MBC3872988.1"/>
    </source>
</evidence>
<evidence type="ECO:0000313" key="2">
    <source>
        <dbReference type="Proteomes" id="UP000624279"/>
    </source>
</evidence>
<dbReference type="Proteomes" id="UP000624279">
    <property type="component" value="Unassembled WGS sequence"/>
</dbReference>
<organism evidence="1 2">
    <name type="scientific">Undibacterium flavidum</name>
    <dbReference type="NCBI Taxonomy" id="2762297"/>
    <lineage>
        <taxon>Bacteria</taxon>
        <taxon>Pseudomonadati</taxon>
        <taxon>Pseudomonadota</taxon>
        <taxon>Betaproteobacteria</taxon>
        <taxon>Burkholderiales</taxon>
        <taxon>Oxalobacteraceae</taxon>
        <taxon>Undibacterium</taxon>
    </lineage>
</organism>
<name>A0ABR6Y8Q2_9BURK</name>
<sequence>MIFYFGSETKFALDASPTVSSGASVTVAYNREEAVWMPLPPNQYIDLSKTELEPAACVTNDGPKFEGTDVAGKKDIYSALASFGAKFAGEADTNGILQFRCLLLARLMHD</sequence>
<gene>
    <name evidence="1" type="ORF">H8K55_05275</name>
</gene>
<protein>
    <submittedName>
        <fullName evidence="1">Uncharacterized protein</fullName>
    </submittedName>
</protein>
<accession>A0ABR6Y8Q2</accession>
<keyword evidence="2" id="KW-1185">Reference proteome</keyword>
<dbReference type="EMBL" id="JACOGA010000004">
    <property type="protein sequence ID" value="MBC3872988.1"/>
    <property type="molecule type" value="Genomic_DNA"/>
</dbReference>
<dbReference type="RefSeq" id="WP_186941035.1">
    <property type="nucleotide sequence ID" value="NZ_JACOGA010000004.1"/>
</dbReference>
<proteinExistence type="predicted"/>